<reference evidence="2" key="1">
    <citation type="submission" date="2023-03" db="EMBL/GenBank/DDBJ databases">
        <title>Massive genome expansion in bonnet fungi (Mycena s.s.) driven by repeated elements and novel gene families across ecological guilds.</title>
        <authorList>
            <consortium name="Lawrence Berkeley National Laboratory"/>
            <person name="Harder C.B."/>
            <person name="Miyauchi S."/>
            <person name="Viragh M."/>
            <person name="Kuo A."/>
            <person name="Thoen E."/>
            <person name="Andreopoulos B."/>
            <person name="Lu D."/>
            <person name="Skrede I."/>
            <person name="Drula E."/>
            <person name="Henrissat B."/>
            <person name="Morin E."/>
            <person name="Kohler A."/>
            <person name="Barry K."/>
            <person name="LaButti K."/>
            <person name="Morin E."/>
            <person name="Salamov A."/>
            <person name="Lipzen A."/>
            <person name="Mereny Z."/>
            <person name="Hegedus B."/>
            <person name="Baldrian P."/>
            <person name="Stursova M."/>
            <person name="Weitz H."/>
            <person name="Taylor A."/>
            <person name="Grigoriev I.V."/>
            <person name="Nagy L.G."/>
            <person name="Martin F."/>
            <person name="Kauserud H."/>
        </authorList>
    </citation>
    <scope>NUCLEOTIDE SEQUENCE</scope>
    <source>
        <strain evidence="2">CBHHK188m</strain>
    </source>
</reference>
<sequence>MTAPPPTGRKQRRVSLQRLPGIACVAQVKKLFGRSNGHIPNPPKSTEKPGLAGDFRPLTNPQVDAAIQGDPKTCAIENERTPGTPQFLRISYLSLSEIFTFHRVQGAEDAYRPHDIPVHLTQICSSWRTLALNIPELWSSITLRFNGAQART</sequence>
<name>A0AAD7NHY2_9AGAR</name>
<evidence type="ECO:0008006" key="4">
    <source>
        <dbReference type="Google" id="ProtNLM"/>
    </source>
</evidence>
<comment type="caution">
    <text evidence="2">The sequence shown here is derived from an EMBL/GenBank/DDBJ whole genome shotgun (WGS) entry which is preliminary data.</text>
</comment>
<evidence type="ECO:0000313" key="2">
    <source>
        <dbReference type="EMBL" id="KAJ7761197.1"/>
    </source>
</evidence>
<dbReference type="EMBL" id="JARJLG010000046">
    <property type="protein sequence ID" value="KAJ7761197.1"/>
    <property type="molecule type" value="Genomic_DNA"/>
</dbReference>
<keyword evidence="3" id="KW-1185">Reference proteome</keyword>
<evidence type="ECO:0000256" key="1">
    <source>
        <dbReference type="SAM" id="MobiDB-lite"/>
    </source>
</evidence>
<organism evidence="2 3">
    <name type="scientific">Mycena maculata</name>
    <dbReference type="NCBI Taxonomy" id="230809"/>
    <lineage>
        <taxon>Eukaryota</taxon>
        <taxon>Fungi</taxon>
        <taxon>Dikarya</taxon>
        <taxon>Basidiomycota</taxon>
        <taxon>Agaricomycotina</taxon>
        <taxon>Agaricomycetes</taxon>
        <taxon>Agaricomycetidae</taxon>
        <taxon>Agaricales</taxon>
        <taxon>Marasmiineae</taxon>
        <taxon>Mycenaceae</taxon>
        <taxon>Mycena</taxon>
    </lineage>
</organism>
<accession>A0AAD7NHY2</accession>
<feature type="region of interest" description="Disordered" evidence="1">
    <location>
        <begin position="34"/>
        <end position="54"/>
    </location>
</feature>
<proteinExistence type="predicted"/>
<gene>
    <name evidence="2" type="ORF">DFH07DRAFT_424486</name>
</gene>
<dbReference type="AlphaFoldDB" id="A0AAD7NHY2"/>
<protein>
    <recommendedName>
        <fullName evidence="4">F-box domain-containing protein</fullName>
    </recommendedName>
</protein>
<dbReference type="Proteomes" id="UP001215280">
    <property type="component" value="Unassembled WGS sequence"/>
</dbReference>
<evidence type="ECO:0000313" key="3">
    <source>
        <dbReference type="Proteomes" id="UP001215280"/>
    </source>
</evidence>